<comment type="caution">
    <text evidence="7">The sequence shown here is derived from an EMBL/GenBank/DDBJ whole genome shotgun (WGS) entry which is preliminary data.</text>
</comment>
<dbReference type="PROSITE" id="PS50082">
    <property type="entry name" value="WD_REPEATS_2"/>
    <property type="match status" value="5"/>
</dbReference>
<sequence>MICRKNENVTESLVQRELLGNTAFAAKTAITARRLAGLQLDGSRLLKKTHRGAVTGLDLDRAEHRYLLSGSADATVAIFDIQQDQSAVSQSQAPTESAELGEHQPLVFIERLVAGTATFRNRRVTQVPEGDGHRYRVSCVCWYTVDSGLFVTGSYDKTIKVWDTNRQQVTCTFTFTAPVMAAAMSASAANHTLIAGACQHRDVLLCDLGSGAFSHTLAGHRESVCSLAWSLRNEFEIVTGDSCGQVRVWDLRRPGCLHILDMNCTTKKAAAWQQQRQQQDVADAAAGRRRPSATASAYDSGGRDASGDALSSESTHIVREMVPTTHIPGSQGSTRQRLKNMPSISKDAGVLLTHVRPTKRAKGDDAGLASLPDVFQQSGSSLLSLKSHDSAVLAVMPTPDGLHWLTLGSEGRLRQWDALTWHNRLVSYPSLRLTSNPASHVISGSSTIIKTKQLAVTPDARALFCPTAGSVQVINVHTGRLNSELQQGHFGGVTCCIFDQGTDSVVSGGEDGQVLFWSTPEED</sequence>
<accession>A0A250WZM0</accession>
<evidence type="ECO:0000256" key="1">
    <source>
        <dbReference type="ARBA" id="ARBA00022574"/>
    </source>
</evidence>
<dbReference type="InterPro" id="IPR015943">
    <property type="entry name" value="WD40/YVTN_repeat-like_dom_sf"/>
</dbReference>
<feature type="repeat" description="WD" evidence="5">
    <location>
        <begin position="217"/>
        <end position="259"/>
    </location>
</feature>
<dbReference type="Gene3D" id="2.130.10.10">
    <property type="entry name" value="YVTN repeat-like/Quinoprotein amine dehydrogenase"/>
    <property type="match status" value="2"/>
</dbReference>
<evidence type="ECO:0000313" key="7">
    <source>
        <dbReference type="EMBL" id="GAX76294.1"/>
    </source>
</evidence>
<keyword evidence="3" id="KW-0227">DNA damage</keyword>
<dbReference type="Proteomes" id="UP000232323">
    <property type="component" value="Unassembled WGS sequence"/>
</dbReference>
<dbReference type="SUPFAM" id="SSF50978">
    <property type="entry name" value="WD40 repeat-like"/>
    <property type="match status" value="1"/>
</dbReference>
<dbReference type="PROSITE" id="PS50294">
    <property type="entry name" value="WD_REPEATS_REGION"/>
    <property type="match status" value="3"/>
</dbReference>
<dbReference type="GO" id="GO:0006283">
    <property type="term" value="P:transcription-coupled nucleotide-excision repair"/>
    <property type="evidence" value="ECO:0007669"/>
    <property type="project" value="InterPro"/>
</dbReference>
<keyword evidence="8" id="KW-1185">Reference proteome</keyword>
<dbReference type="Pfam" id="PF00400">
    <property type="entry name" value="WD40"/>
    <property type="match status" value="4"/>
</dbReference>
<evidence type="ECO:0000256" key="5">
    <source>
        <dbReference type="PROSITE-ProRule" id="PRU00221"/>
    </source>
</evidence>
<proteinExistence type="predicted"/>
<evidence type="ECO:0000256" key="6">
    <source>
        <dbReference type="SAM" id="MobiDB-lite"/>
    </source>
</evidence>
<dbReference type="InterPro" id="IPR036322">
    <property type="entry name" value="WD40_repeat_dom_sf"/>
</dbReference>
<feature type="repeat" description="WD" evidence="5">
    <location>
        <begin position="47"/>
        <end position="89"/>
    </location>
</feature>
<reference evidence="7 8" key="1">
    <citation type="submission" date="2017-08" db="EMBL/GenBank/DDBJ databases">
        <title>Acidophilic green algal genome provides insights into adaptation to an acidic environment.</title>
        <authorList>
            <person name="Hirooka S."/>
            <person name="Hirose Y."/>
            <person name="Kanesaki Y."/>
            <person name="Higuchi S."/>
            <person name="Fujiwara T."/>
            <person name="Onuma R."/>
            <person name="Era A."/>
            <person name="Ohbayashi R."/>
            <person name="Uzuka A."/>
            <person name="Nozaki H."/>
            <person name="Yoshikawa H."/>
            <person name="Miyagishima S.Y."/>
        </authorList>
    </citation>
    <scope>NUCLEOTIDE SEQUENCE [LARGE SCALE GENOMIC DNA]</scope>
    <source>
        <strain evidence="7 8">NIES-2499</strain>
    </source>
</reference>
<gene>
    <name evidence="7" type="ORF">CEUSTIGMA_g3739.t1</name>
</gene>
<organism evidence="7 8">
    <name type="scientific">Chlamydomonas eustigma</name>
    <dbReference type="NCBI Taxonomy" id="1157962"/>
    <lineage>
        <taxon>Eukaryota</taxon>
        <taxon>Viridiplantae</taxon>
        <taxon>Chlorophyta</taxon>
        <taxon>core chlorophytes</taxon>
        <taxon>Chlorophyceae</taxon>
        <taxon>CS clade</taxon>
        <taxon>Chlamydomonadales</taxon>
        <taxon>Chlamydomonadaceae</taxon>
        <taxon>Chlamydomonas</taxon>
    </lineage>
</organism>
<keyword evidence="1 5" id="KW-0853">WD repeat</keyword>
<dbReference type="SMART" id="SM00320">
    <property type="entry name" value="WD40"/>
    <property type="match status" value="6"/>
</dbReference>
<evidence type="ECO:0000313" key="8">
    <source>
        <dbReference type="Proteomes" id="UP000232323"/>
    </source>
</evidence>
<dbReference type="EMBL" id="BEGY01000016">
    <property type="protein sequence ID" value="GAX76294.1"/>
    <property type="molecule type" value="Genomic_DNA"/>
</dbReference>
<keyword evidence="2" id="KW-0677">Repeat</keyword>
<feature type="repeat" description="WD" evidence="5">
    <location>
        <begin position="486"/>
        <end position="523"/>
    </location>
</feature>
<dbReference type="STRING" id="1157962.A0A250WZM0"/>
<dbReference type="InterPro" id="IPR020472">
    <property type="entry name" value="WD40_PAC1"/>
</dbReference>
<name>A0A250WZM0_9CHLO</name>
<evidence type="ECO:0008006" key="9">
    <source>
        <dbReference type="Google" id="ProtNLM"/>
    </source>
</evidence>
<dbReference type="OrthoDB" id="361494at2759"/>
<dbReference type="InterPro" id="IPR042238">
    <property type="entry name" value="Rad28/ERCC8/Ckn1/ATCSA-1"/>
</dbReference>
<dbReference type="InterPro" id="IPR001680">
    <property type="entry name" value="WD40_rpt"/>
</dbReference>
<evidence type="ECO:0000256" key="3">
    <source>
        <dbReference type="ARBA" id="ARBA00022763"/>
    </source>
</evidence>
<dbReference type="GO" id="GO:0043161">
    <property type="term" value="P:proteasome-mediated ubiquitin-dependent protein catabolic process"/>
    <property type="evidence" value="ECO:0007669"/>
    <property type="project" value="TreeGrafter"/>
</dbReference>
<feature type="repeat" description="WD" evidence="5">
    <location>
        <begin position="130"/>
        <end position="172"/>
    </location>
</feature>
<dbReference type="AlphaFoldDB" id="A0A250WZM0"/>
<feature type="repeat" description="WD" evidence="5">
    <location>
        <begin position="385"/>
        <end position="417"/>
    </location>
</feature>
<dbReference type="PANTHER" id="PTHR46202:SF1">
    <property type="entry name" value="DNA EXCISION REPAIR PROTEIN ERCC-8"/>
    <property type="match status" value="1"/>
</dbReference>
<dbReference type="GO" id="GO:0000209">
    <property type="term" value="P:protein polyubiquitination"/>
    <property type="evidence" value="ECO:0007669"/>
    <property type="project" value="TreeGrafter"/>
</dbReference>
<evidence type="ECO:0000256" key="2">
    <source>
        <dbReference type="ARBA" id="ARBA00022737"/>
    </source>
</evidence>
<feature type="compositionally biased region" description="Low complexity" evidence="6">
    <location>
        <begin position="275"/>
        <end position="285"/>
    </location>
</feature>
<evidence type="ECO:0000256" key="4">
    <source>
        <dbReference type="ARBA" id="ARBA00023204"/>
    </source>
</evidence>
<dbReference type="PRINTS" id="PR00320">
    <property type="entry name" value="GPROTEINBRPT"/>
</dbReference>
<protein>
    <recommendedName>
        <fullName evidence="9">Anaphase-promoting complex subunit 4 WD40 domain-containing protein</fullName>
    </recommendedName>
</protein>
<dbReference type="PANTHER" id="PTHR46202">
    <property type="entry name" value="DNA EXCISION REPAIR PROTEIN ERCC-8"/>
    <property type="match status" value="1"/>
</dbReference>
<keyword evidence="4" id="KW-0234">DNA repair</keyword>
<dbReference type="GO" id="GO:0031464">
    <property type="term" value="C:Cul4A-RING E3 ubiquitin ligase complex"/>
    <property type="evidence" value="ECO:0007669"/>
    <property type="project" value="TreeGrafter"/>
</dbReference>
<dbReference type="GO" id="GO:0000109">
    <property type="term" value="C:nucleotide-excision repair complex"/>
    <property type="evidence" value="ECO:0007669"/>
    <property type="project" value="TreeGrafter"/>
</dbReference>
<feature type="region of interest" description="Disordered" evidence="6">
    <location>
        <begin position="275"/>
        <end position="311"/>
    </location>
</feature>